<feature type="domain" description="SCAN box" evidence="2">
    <location>
        <begin position="610"/>
        <end position="697"/>
    </location>
</feature>
<reference evidence="4" key="1">
    <citation type="journal article" date="2016" name="Nature">
        <title>Genome evolution in the allotetraploid frog Xenopus laevis.</title>
        <authorList>
            <person name="Session A.M."/>
            <person name="Uno Y."/>
            <person name="Kwon T."/>
            <person name="Chapman J.A."/>
            <person name="Toyoda A."/>
            <person name="Takahashi S."/>
            <person name="Fukui A."/>
            <person name="Hikosaka A."/>
            <person name="Suzuki A."/>
            <person name="Kondo M."/>
            <person name="van Heeringen S.J."/>
            <person name="Quigley I."/>
            <person name="Heinz S."/>
            <person name="Ogino H."/>
            <person name="Ochi H."/>
            <person name="Hellsten U."/>
            <person name="Lyons J.B."/>
            <person name="Simakov O."/>
            <person name="Putnam N."/>
            <person name="Stites J."/>
            <person name="Kuroki Y."/>
            <person name="Tanaka T."/>
            <person name="Michiue T."/>
            <person name="Watanabe M."/>
            <person name="Bogdanovic O."/>
            <person name="Lister R."/>
            <person name="Georgiou G."/>
            <person name="Paranjpe S.S."/>
            <person name="van Kruijsbergen I."/>
            <person name="Shu S."/>
            <person name="Carlson J."/>
            <person name="Kinoshita T."/>
            <person name="Ohta Y."/>
            <person name="Mawaribuchi S."/>
            <person name="Jenkins J."/>
            <person name="Grimwood J."/>
            <person name="Schmutz J."/>
            <person name="Mitros T."/>
            <person name="Mozaffari S.V."/>
            <person name="Suzuki Y."/>
            <person name="Haramoto Y."/>
            <person name="Yamamoto T.S."/>
            <person name="Takagi C."/>
            <person name="Heald R."/>
            <person name="Miller K."/>
            <person name="Haudenschild C."/>
            <person name="Kitzman J."/>
            <person name="Nakayama T."/>
            <person name="Izutsu Y."/>
            <person name="Robert J."/>
            <person name="Fortriede J."/>
            <person name="Burns K."/>
            <person name="Lotay V."/>
            <person name="Karimi K."/>
            <person name="Yasuoka Y."/>
            <person name="Dichmann D.S."/>
            <person name="Flajnik M.F."/>
            <person name="Houston D.W."/>
            <person name="Shendure J."/>
            <person name="DuPasquier L."/>
            <person name="Vize P.D."/>
            <person name="Zorn A.M."/>
            <person name="Ito M."/>
            <person name="Marcotte E.M."/>
            <person name="Wallingford J.B."/>
            <person name="Ito Y."/>
            <person name="Asashima M."/>
            <person name="Ueno N."/>
            <person name="Matsuda Y."/>
            <person name="Veenstra G.J."/>
            <person name="Fujiyama A."/>
            <person name="Harland R.M."/>
            <person name="Taira M."/>
            <person name="Rokhsar D.S."/>
        </authorList>
    </citation>
    <scope>NUCLEOTIDE SEQUENCE [LARGE SCALE GENOMIC DNA]</scope>
    <source>
        <strain evidence="4">J</strain>
    </source>
</reference>
<accession>A0A974CM13</accession>
<name>A0A974CM13_XENLA</name>
<dbReference type="SUPFAM" id="SSF47353">
    <property type="entry name" value="Retrovirus capsid dimerization domain-like"/>
    <property type="match status" value="2"/>
</dbReference>
<feature type="compositionally biased region" description="Polar residues" evidence="1">
    <location>
        <begin position="1"/>
        <end position="16"/>
    </location>
</feature>
<feature type="compositionally biased region" description="Polar residues" evidence="1">
    <location>
        <begin position="329"/>
        <end position="354"/>
    </location>
</feature>
<feature type="compositionally biased region" description="Polar residues" evidence="1">
    <location>
        <begin position="230"/>
        <end position="260"/>
    </location>
</feature>
<feature type="compositionally biased region" description="Polar residues" evidence="1">
    <location>
        <begin position="411"/>
        <end position="426"/>
    </location>
</feature>
<sequence>MISTDSNSSTDSQPATNAEAKKQQKPAQPPERPKMSREDIATEWEVSDVGPSVVFNLPSMSSAFSEPLPPACSAQLPSGIKYVTLPSGNTNVHLPADNINVQPLSDRRKDSDMDICGDGEASDIVLNLPYLSTDFKYKLLPPATCNAELNVPLPPRSTDGNFPPRSPNVNLLPRSTNVNLPPRSPNVNLPPRSTNVNLPPRSPNVNLSPRSTNVNLPPRSPNVNLPPRSPNVNLPPRSTNVNLPPRSTNGNFPPRSTNGNLPPRSPNVNFPLRSPNVNLPPRSPNGNLPPRSTDRNFPPRSTNVNLPPSITYVNLPPGSPNVNLPPRSPNVNLPPRSTNVNLPPRSTNGNLPPSITYVNLPPGSPNVNLPPSSVNAPLVTSSDIHLPPATKTAPLHRCPSKAPVPTDTRDSSCPISKNNTSMPLGSTNATSPLWADNAPDIVKSPCHQPVDTGPLSQMGALLDQVVHTHSALLGSEEFLSLARDIIQQRIEAQTQSHHRLIEDRQRHRIEKMEMAQMQKYYGKNSSTSPPFSSEHFPEFRDASEDADWLLLNFEKLCVMCKVPEPEWVCFLPDTLKGKALGCYCDVPMGACCDYPMIKAALLKPYNGDPDIHRIKFRNMERKAEETFSSFYQRLQYRYDRWMDTANVKKFKDCYKPLVLEQLLQKCPPKVRHKILQQKDCTPNQAAQIADEKVSVHQETVSRPKLNKYPSSPKPDGNSNASHQYFIADKENILDFLDFFECRCTFHKLPKSHWVKYLYSKLMGKVLGVCLSIPQEHKDDYNFVKAKILRFYEITPQTHWVKFQTLQRQPGETFTDFYQTLLCHYNRLIAAYEVKTFEQCRNLIVVKQLLTQCPTEVKSMTCKQRTLTPEVLARTADKYLILHPDLQQNQTSKKLVSEVPPIVRPTQVTFQDGSTFSRCSSAETVQRKQDFPWP</sequence>
<feature type="region of interest" description="Disordered" evidence="1">
    <location>
        <begin position="151"/>
        <end position="354"/>
    </location>
</feature>
<protein>
    <recommendedName>
        <fullName evidence="2">SCAN box domain-containing protein</fullName>
    </recommendedName>
</protein>
<feature type="region of interest" description="Disordered" evidence="1">
    <location>
        <begin position="689"/>
        <end position="720"/>
    </location>
</feature>
<dbReference type="PANTHER" id="PTHR46888">
    <property type="entry name" value="ZINC KNUCKLE DOMAINCONTAINING PROTEIN-RELATED"/>
    <property type="match status" value="1"/>
</dbReference>
<dbReference type="InterPro" id="IPR038269">
    <property type="entry name" value="SCAN_sf"/>
</dbReference>
<dbReference type="PANTHER" id="PTHR46888:SF9">
    <property type="match status" value="1"/>
</dbReference>
<evidence type="ECO:0000313" key="4">
    <source>
        <dbReference type="Proteomes" id="UP000694892"/>
    </source>
</evidence>
<dbReference type="Gene3D" id="1.10.4020.10">
    <property type="entry name" value="DNA breaking-rejoining enzymes"/>
    <property type="match status" value="2"/>
</dbReference>
<dbReference type="EMBL" id="CM004476">
    <property type="protein sequence ID" value="OCT75312.1"/>
    <property type="molecule type" value="Genomic_DNA"/>
</dbReference>
<dbReference type="Proteomes" id="UP000694892">
    <property type="component" value="Chromosome 6L"/>
</dbReference>
<dbReference type="InterPro" id="IPR003309">
    <property type="entry name" value="SCAN_dom"/>
</dbReference>
<dbReference type="AlphaFoldDB" id="A0A974CM13"/>
<feature type="region of interest" description="Disordered" evidence="1">
    <location>
        <begin position="1"/>
        <end position="44"/>
    </location>
</feature>
<feature type="compositionally biased region" description="Basic and acidic residues" evidence="1">
    <location>
        <begin position="689"/>
        <end position="701"/>
    </location>
</feature>
<proteinExistence type="predicted"/>
<organism evidence="3 4">
    <name type="scientific">Xenopus laevis</name>
    <name type="common">African clawed frog</name>
    <dbReference type="NCBI Taxonomy" id="8355"/>
    <lineage>
        <taxon>Eukaryota</taxon>
        <taxon>Metazoa</taxon>
        <taxon>Chordata</taxon>
        <taxon>Craniata</taxon>
        <taxon>Vertebrata</taxon>
        <taxon>Euteleostomi</taxon>
        <taxon>Amphibia</taxon>
        <taxon>Batrachia</taxon>
        <taxon>Anura</taxon>
        <taxon>Pipoidea</taxon>
        <taxon>Pipidae</taxon>
        <taxon>Xenopodinae</taxon>
        <taxon>Xenopus</taxon>
        <taxon>Xenopus</taxon>
    </lineage>
</organism>
<feature type="region of interest" description="Disordered" evidence="1">
    <location>
        <begin position="379"/>
        <end position="426"/>
    </location>
</feature>
<feature type="compositionally biased region" description="Polar residues" evidence="1">
    <location>
        <begin position="299"/>
        <end position="312"/>
    </location>
</feature>
<evidence type="ECO:0000256" key="1">
    <source>
        <dbReference type="SAM" id="MobiDB-lite"/>
    </source>
</evidence>
<dbReference type="Pfam" id="PF02023">
    <property type="entry name" value="SCAN"/>
    <property type="match status" value="1"/>
</dbReference>
<feature type="compositionally biased region" description="Basic and acidic residues" evidence="1">
    <location>
        <begin position="31"/>
        <end position="40"/>
    </location>
</feature>
<gene>
    <name evidence="3" type="ORF">XELAEV_18030491mg</name>
</gene>
<evidence type="ECO:0000259" key="2">
    <source>
        <dbReference type="Pfam" id="PF02023"/>
    </source>
</evidence>
<feature type="compositionally biased region" description="Polar residues" evidence="1">
    <location>
        <begin position="167"/>
        <end position="215"/>
    </location>
</feature>
<evidence type="ECO:0000313" key="3">
    <source>
        <dbReference type="EMBL" id="OCT75312.1"/>
    </source>
</evidence>